<evidence type="ECO:0000313" key="3">
    <source>
        <dbReference type="Proteomes" id="UP000664203"/>
    </source>
</evidence>
<proteinExistence type="predicted"/>
<dbReference type="SUPFAM" id="SSF49870">
    <property type="entry name" value="Osmotin, thaumatin-like protein"/>
    <property type="match status" value="1"/>
</dbReference>
<evidence type="ECO:0000313" key="2">
    <source>
        <dbReference type="EMBL" id="CAF9905944.1"/>
    </source>
</evidence>
<evidence type="ECO:0008006" key="4">
    <source>
        <dbReference type="Google" id="ProtNLM"/>
    </source>
</evidence>
<feature type="signal peptide" evidence="1">
    <location>
        <begin position="1"/>
        <end position="20"/>
    </location>
</feature>
<evidence type="ECO:0000256" key="1">
    <source>
        <dbReference type="SAM" id="SignalP"/>
    </source>
</evidence>
<dbReference type="Proteomes" id="UP000664203">
    <property type="component" value="Unassembled WGS sequence"/>
</dbReference>
<keyword evidence="1" id="KW-0732">Signal</keyword>
<keyword evidence="3" id="KW-1185">Reference proteome</keyword>
<feature type="chain" id="PRO_5034930429" description="Thaumatin-like protein" evidence="1">
    <location>
        <begin position="21"/>
        <end position="268"/>
    </location>
</feature>
<gene>
    <name evidence="2" type="ORF">ALECFALPRED_001916</name>
</gene>
<accession>A0A8H3EG88</accession>
<protein>
    <recommendedName>
        <fullName evidence="4">Thaumatin-like protein</fullName>
    </recommendedName>
</protein>
<dbReference type="EMBL" id="CAJPDR010000015">
    <property type="protein sequence ID" value="CAF9905944.1"/>
    <property type="molecule type" value="Genomic_DNA"/>
</dbReference>
<comment type="caution">
    <text evidence="2">The sequence shown here is derived from an EMBL/GenBank/DDBJ whole genome shotgun (WGS) entry which is preliminary data.</text>
</comment>
<reference evidence="2" key="1">
    <citation type="submission" date="2021-03" db="EMBL/GenBank/DDBJ databases">
        <authorList>
            <person name="Tagirdzhanova G."/>
        </authorList>
    </citation>
    <scope>NUCLEOTIDE SEQUENCE</scope>
</reference>
<dbReference type="AlphaFoldDB" id="A0A8H3EG88"/>
<name>A0A8H3EG88_9LECA</name>
<dbReference type="InterPro" id="IPR037176">
    <property type="entry name" value="Osmotin/thaumatin-like_sf"/>
</dbReference>
<organism evidence="2 3">
    <name type="scientific">Alectoria fallacina</name>
    <dbReference type="NCBI Taxonomy" id="1903189"/>
    <lineage>
        <taxon>Eukaryota</taxon>
        <taxon>Fungi</taxon>
        <taxon>Dikarya</taxon>
        <taxon>Ascomycota</taxon>
        <taxon>Pezizomycotina</taxon>
        <taxon>Lecanoromycetes</taxon>
        <taxon>OSLEUM clade</taxon>
        <taxon>Lecanoromycetidae</taxon>
        <taxon>Lecanorales</taxon>
        <taxon>Lecanorineae</taxon>
        <taxon>Parmeliaceae</taxon>
        <taxon>Alectoria</taxon>
    </lineage>
</organism>
<sequence length="268" mass="27697">MPMSTYIAIWALALTTPAFAEEPAMVARAPQAEPTSVVLGTASGGALDPLATRPPHVGPRPAFAGGPDLTIQVVNSFGVPLSIFYGSNAGAPTPVGNPGSGVLTSSTQVLFPSDWAGRITIGKTYDPQGSKIEASYSSPNYVPDVDVSYVDGFSIPISCSCSGVAVTGCNIPLFNDGHTCGNTGPGPICYNPEQDVPNGPASPFFEPCAGAAYTYPNDNAANSYGQCNTGVIDCCVGPQCPAPARQHGKRELSDVSKRHFWARGEVEA</sequence>
<dbReference type="OrthoDB" id="430315at2759"/>